<name>A7NMB4_ROSCS</name>
<accession>A7NMB4</accession>
<organism evidence="1 2">
    <name type="scientific">Roseiflexus castenholzii (strain DSM 13941 / HLO8)</name>
    <dbReference type="NCBI Taxonomy" id="383372"/>
    <lineage>
        <taxon>Bacteria</taxon>
        <taxon>Bacillati</taxon>
        <taxon>Chloroflexota</taxon>
        <taxon>Chloroflexia</taxon>
        <taxon>Chloroflexales</taxon>
        <taxon>Roseiflexineae</taxon>
        <taxon>Roseiflexaceae</taxon>
        <taxon>Roseiflexus</taxon>
    </lineage>
</organism>
<proteinExistence type="predicted"/>
<reference evidence="1 2" key="1">
    <citation type="submission" date="2007-08" db="EMBL/GenBank/DDBJ databases">
        <title>Complete sequence of Roseiflexus castenholzii DSM 13941.</title>
        <authorList>
            <consortium name="US DOE Joint Genome Institute"/>
            <person name="Copeland A."/>
            <person name="Lucas S."/>
            <person name="Lapidus A."/>
            <person name="Barry K."/>
            <person name="Glavina del Rio T."/>
            <person name="Dalin E."/>
            <person name="Tice H."/>
            <person name="Pitluck S."/>
            <person name="Thompson L.S."/>
            <person name="Brettin T."/>
            <person name="Bruce D."/>
            <person name="Detter J.C."/>
            <person name="Han C."/>
            <person name="Tapia R."/>
            <person name="Schmutz J."/>
            <person name="Larimer F."/>
            <person name="Land M."/>
            <person name="Hauser L."/>
            <person name="Kyrpides N."/>
            <person name="Mikhailova N."/>
            <person name="Bryant D.A."/>
            <person name="Hanada S."/>
            <person name="Tsukatani Y."/>
            <person name="Richardson P."/>
        </authorList>
    </citation>
    <scope>NUCLEOTIDE SEQUENCE [LARGE SCALE GENOMIC DNA]</scope>
    <source>
        <strain evidence="2">DSM 13941 / HLO8</strain>
    </source>
</reference>
<dbReference type="AlphaFoldDB" id="A7NMB4"/>
<dbReference type="Proteomes" id="UP000000263">
    <property type="component" value="Chromosome"/>
</dbReference>
<dbReference type="EMBL" id="CP000804">
    <property type="protein sequence ID" value="ABU58676.1"/>
    <property type="molecule type" value="Genomic_DNA"/>
</dbReference>
<protein>
    <submittedName>
        <fullName evidence="1">Uncharacterized protein</fullName>
    </submittedName>
</protein>
<evidence type="ECO:0000313" key="2">
    <source>
        <dbReference type="Proteomes" id="UP000000263"/>
    </source>
</evidence>
<dbReference type="OrthoDB" id="9856234at2"/>
<gene>
    <name evidence="1" type="ordered locus">Rcas_2603</name>
</gene>
<evidence type="ECO:0000313" key="1">
    <source>
        <dbReference type="EMBL" id="ABU58676.1"/>
    </source>
</evidence>
<sequence length="70" mass="8158">MTINDDYIRHTFTILFDVPADAAANHEMTRDVLNAAVSRITELIETDARLQALLQQYGIEYGWEEESWER</sequence>
<dbReference type="RefSeq" id="WP_012121100.1">
    <property type="nucleotide sequence ID" value="NC_009767.1"/>
</dbReference>
<keyword evidence="2" id="KW-1185">Reference proteome</keyword>
<dbReference type="KEGG" id="rca:Rcas_2603"/>
<dbReference type="HOGENOM" id="CLU_2755327_0_0_0"/>